<reference evidence="7 8" key="1">
    <citation type="journal article" date="2018" name="Sci. Rep.">
        <title>Comparative genomics provides insights into the lifestyle and reveals functional heterogeneity of dark septate endophytic fungi.</title>
        <authorList>
            <person name="Knapp D.G."/>
            <person name="Nemeth J.B."/>
            <person name="Barry K."/>
            <person name="Hainaut M."/>
            <person name="Henrissat B."/>
            <person name="Johnson J."/>
            <person name="Kuo A."/>
            <person name="Lim J.H.P."/>
            <person name="Lipzen A."/>
            <person name="Nolan M."/>
            <person name="Ohm R.A."/>
            <person name="Tamas L."/>
            <person name="Grigoriev I.V."/>
            <person name="Spatafora J.W."/>
            <person name="Nagy L.G."/>
            <person name="Kovacs G.M."/>
        </authorList>
    </citation>
    <scope>NUCLEOTIDE SEQUENCE [LARGE SCALE GENOMIC DNA]</scope>
    <source>
        <strain evidence="7 8">DSE2036</strain>
    </source>
</reference>
<dbReference type="PANTHER" id="PTHR23502">
    <property type="entry name" value="MAJOR FACILITATOR SUPERFAMILY"/>
    <property type="match status" value="1"/>
</dbReference>
<dbReference type="SUPFAM" id="SSF103473">
    <property type="entry name" value="MFS general substrate transporter"/>
    <property type="match status" value="1"/>
</dbReference>
<proteinExistence type="predicted"/>
<evidence type="ECO:0000256" key="4">
    <source>
        <dbReference type="ARBA" id="ARBA00023136"/>
    </source>
</evidence>
<evidence type="ECO:0000256" key="5">
    <source>
        <dbReference type="SAM" id="MobiDB-lite"/>
    </source>
</evidence>
<dbReference type="Proteomes" id="UP000244855">
    <property type="component" value="Unassembled WGS sequence"/>
</dbReference>
<keyword evidence="3 6" id="KW-1133">Transmembrane helix</keyword>
<protein>
    <submittedName>
        <fullName evidence="7">MFS general substrate transporter</fullName>
    </submittedName>
</protein>
<feature type="transmembrane region" description="Helical" evidence="6">
    <location>
        <begin position="148"/>
        <end position="169"/>
    </location>
</feature>
<evidence type="ECO:0000313" key="7">
    <source>
        <dbReference type="EMBL" id="PVI02405.1"/>
    </source>
</evidence>
<accession>A0A2V1DYX1</accession>
<evidence type="ECO:0000313" key="8">
    <source>
        <dbReference type="Proteomes" id="UP000244855"/>
    </source>
</evidence>
<keyword evidence="2 6" id="KW-0812">Transmembrane</keyword>
<dbReference type="Pfam" id="PF07690">
    <property type="entry name" value="MFS_1"/>
    <property type="match status" value="1"/>
</dbReference>
<dbReference type="GO" id="GO:0005886">
    <property type="term" value="C:plasma membrane"/>
    <property type="evidence" value="ECO:0007669"/>
    <property type="project" value="TreeGrafter"/>
</dbReference>
<keyword evidence="8" id="KW-1185">Reference proteome</keyword>
<dbReference type="GO" id="GO:0022857">
    <property type="term" value="F:transmembrane transporter activity"/>
    <property type="evidence" value="ECO:0007669"/>
    <property type="project" value="InterPro"/>
</dbReference>
<dbReference type="OrthoDB" id="268400at2759"/>
<feature type="transmembrane region" description="Helical" evidence="6">
    <location>
        <begin position="181"/>
        <end position="198"/>
    </location>
</feature>
<sequence length="594" mass="65295">MDIAAACYGIANLDVPPRPDIYIDEEAEAQKPKSSLVSKPRPLSCVAEGIEDEFSTSPKSHSDSRRKKHESYDLAGSVFLITQEGKTLNLPVPSDSKHDPLNWSVWKVTGVILALIWFSVISVTSVQGTSVMMHGIERDFGPHDTGRWALETLATAPTLLMGVGCFVWVPLSLGLGRRPAFLIATTLNLAAMLGAAFSTTFDELLASVCIMGLCQGFGLSVSTLIVIDMTYIHQRVNAIAALWAATGSVGTSFLVFVPLISQQGRQWRFFYMVWSVLAASSIVIGFFLVSESYFKRPTVAFDGLILLQTATEKLTVHEDQERDSDLYRDLPQFPIDDLHNRTLLQRLGLARSPFASFKSMGRCYLQMIFCFVNPLLFWVFIASSFNFAGMMYIGATFPRILSSPPYSLTPNVVVTINVASGAGAVIAFFSTGCITSVILRRLSKRNKGVREAEHYLVCFIPAVVMGGLSTLIYGLAIDRSWHIVAYYFAYGLNGLSWVSLSIGTLLWVTEAFPRWAAPAIAVVNGGCYILSFSMSFGLGPWIHRYGYLTVGLQLTGLQFIGGLIVIPIAFWGKSARQIIHGRWANERSGALRPL</sequence>
<dbReference type="AlphaFoldDB" id="A0A2V1DYX1"/>
<dbReference type="STRING" id="97972.A0A2V1DYX1"/>
<evidence type="ECO:0000256" key="2">
    <source>
        <dbReference type="ARBA" id="ARBA00022692"/>
    </source>
</evidence>
<dbReference type="EMBL" id="KZ805343">
    <property type="protein sequence ID" value="PVI02405.1"/>
    <property type="molecule type" value="Genomic_DNA"/>
</dbReference>
<evidence type="ECO:0000256" key="6">
    <source>
        <dbReference type="SAM" id="Phobius"/>
    </source>
</evidence>
<name>A0A2V1DYX1_9PLEO</name>
<feature type="transmembrane region" description="Helical" evidence="6">
    <location>
        <begin position="368"/>
        <end position="393"/>
    </location>
</feature>
<feature type="transmembrane region" description="Helical" evidence="6">
    <location>
        <begin position="105"/>
        <end position="128"/>
    </location>
</feature>
<feature type="transmembrane region" description="Helical" evidence="6">
    <location>
        <begin position="204"/>
        <end position="227"/>
    </location>
</feature>
<dbReference type="Gene3D" id="1.20.1250.20">
    <property type="entry name" value="MFS general substrate transporter like domains"/>
    <property type="match status" value="1"/>
</dbReference>
<feature type="transmembrane region" description="Helical" evidence="6">
    <location>
        <begin position="483"/>
        <end position="508"/>
    </location>
</feature>
<keyword evidence="4 6" id="KW-0472">Membrane</keyword>
<feature type="transmembrane region" description="Helical" evidence="6">
    <location>
        <begin position="455"/>
        <end position="477"/>
    </location>
</feature>
<organism evidence="7 8">
    <name type="scientific">Periconia macrospinosa</name>
    <dbReference type="NCBI Taxonomy" id="97972"/>
    <lineage>
        <taxon>Eukaryota</taxon>
        <taxon>Fungi</taxon>
        <taxon>Dikarya</taxon>
        <taxon>Ascomycota</taxon>
        <taxon>Pezizomycotina</taxon>
        <taxon>Dothideomycetes</taxon>
        <taxon>Pleosporomycetidae</taxon>
        <taxon>Pleosporales</taxon>
        <taxon>Massarineae</taxon>
        <taxon>Periconiaceae</taxon>
        <taxon>Periconia</taxon>
    </lineage>
</organism>
<feature type="transmembrane region" description="Helical" evidence="6">
    <location>
        <begin position="550"/>
        <end position="572"/>
    </location>
</feature>
<feature type="transmembrane region" description="Helical" evidence="6">
    <location>
        <begin position="239"/>
        <end position="257"/>
    </location>
</feature>
<dbReference type="InterPro" id="IPR011701">
    <property type="entry name" value="MFS"/>
</dbReference>
<dbReference type="InterPro" id="IPR036259">
    <property type="entry name" value="MFS_trans_sf"/>
</dbReference>
<feature type="transmembrane region" description="Helical" evidence="6">
    <location>
        <begin position="515"/>
        <end position="538"/>
    </location>
</feature>
<feature type="transmembrane region" description="Helical" evidence="6">
    <location>
        <begin position="269"/>
        <end position="289"/>
    </location>
</feature>
<evidence type="ECO:0000256" key="1">
    <source>
        <dbReference type="ARBA" id="ARBA00004141"/>
    </source>
</evidence>
<comment type="subcellular location">
    <subcellularLocation>
        <location evidence="1">Membrane</location>
        <topology evidence="1">Multi-pass membrane protein</topology>
    </subcellularLocation>
</comment>
<feature type="transmembrane region" description="Helical" evidence="6">
    <location>
        <begin position="413"/>
        <end position="434"/>
    </location>
</feature>
<gene>
    <name evidence="7" type="ORF">DM02DRAFT_589548</name>
</gene>
<feature type="region of interest" description="Disordered" evidence="5">
    <location>
        <begin position="48"/>
        <end position="67"/>
    </location>
</feature>
<dbReference type="PANTHER" id="PTHR23502:SF47">
    <property type="entry name" value="MAJOR FACILITATOR SUPERFAMILY (MFS) PROFILE DOMAIN-CONTAINING PROTEIN-RELATED"/>
    <property type="match status" value="1"/>
</dbReference>
<evidence type="ECO:0000256" key="3">
    <source>
        <dbReference type="ARBA" id="ARBA00022989"/>
    </source>
</evidence>